<proteinExistence type="predicted"/>
<feature type="domain" description="CCHC-type" evidence="3">
    <location>
        <begin position="84"/>
        <end position="97"/>
    </location>
</feature>
<organism evidence="4 5">
    <name type="scientific">Punica granatum</name>
    <name type="common">Pomegranate</name>
    <dbReference type="NCBI Taxonomy" id="22663"/>
    <lineage>
        <taxon>Eukaryota</taxon>
        <taxon>Viridiplantae</taxon>
        <taxon>Streptophyta</taxon>
        <taxon>Embryophyta</taxon>
        <taxon>Tracheophyta</taxon>
        <taxon>Spermatophyta</taxon>
        <taxon>Magnoliopsida</taxon>
        <taxon>eudicotyledons</taxon>
        <taxon>Gunneridae</taxon>
        <taxon>Pentapetalae</taxon>
        <taxon>rosids</taxon>
        <taxon>malvids</taxon>
        <taxon>Myrtales</taxon>
        <taxon>Lythraceae</taxon>
        <taxon>Punica</taxon>
    </lineage>
</organism>
<evidence type="ECO:0000259" key="3">
    <source>
        <dbReference type="PROSITE" id="PS50158"/>
    </source>
</evidence>
<dbReference type="EMBL" id="MTKT01002492">
    <property type="protein sequence ID" value="OWM78901.1"/>
    <property type="molecule type" value="Genomic_DNA"/>
</dbReference>
<dbReference type="Proteomes" id="UP000197138">
    <property type="component" value="Unassembled WGS sequence"/>
</dbReference>
<feature type="region of interest" description="Disordered" evidence="2">
    <location>
        <begin position="99"/>
        <end position="139"/>
    </location>
</feature>
<sequence length="206" mass="22880">MLSKNILISWIISKFMDTPRNDHEVGEEENLEVYDDDRQEDQFEYEAFKRPSGRPKQRRRQSEGEASTSSNSSKATRKYGEIHCSRCGKTGHNIRRCMNEATNDAPDKRGNRRTSRGPNASDAQVEAPSGPSRPIIGSQDSIILGPSVPVSVGSIRSASHSSAQSPFKASSDKAKSTCTSVNSFSVDFPFKLVTRIKYHESKILRA</sequence>
<feature type="compositionally biased region" description="Low complexity" evidence="2">
    <location>
        <begin position="64"/>
        <end position="74"/>
    </location>
</feature>
<dbReference type="AlphaFoldDB" id="A0A218X344"/>
<keyword evidence="1" id="KW-0862">Zinc</keyword>
<dbReference type="PROSITE" id="PS50158">
    <property type="entry name" value="ZF_CCHC"/>
    <property type="match status" value="1"/>
</dbReference>
<keyword evidence="1" id="KW-0863">Zinc-finger</keyword>
<keyword evidence="1" id="KW-0479">Metal-binding</keyword>
<dbReference type="GO" id="GO:0003676">
    <property type="term" value="F:nucleic acid binding"/>
    <property type="evidence" value="ECO:0007669"/>
    <property type="project" value="InterPro"/>
</dbReference>
<evidence type="ECO:0000313" key="5">
    <source>
        <dbReference type="Proteomes" id="UP000197138"/>
    </source>
</evidence>
<dbReference type="InterPro" id="IPR001878">
    <property type="entry name" value="Znf_CCHC"/>
</dbReference>
<accession>A0A218X344</accession>
<comment type="caution">
    <text evidence="4">The sequence shown here is derived from an EMBL/GenBank/DDBJ whole genome shotgun (WGS) entry which is preliminary data.</text>
</comment>
<feature type="region of interest" description="Disordered" evidence="2">
    <location>
        <begin position="20"/>
        <end position="78"/>
    </location>
</feature>
<evidence type="ECO:0000256" key="1">
    <source>
        <dbReference type="PROSITE-ProRule" id="PRU00047"/>
    </source>
</evidence>
<gene>
    <name evidence="4" type="ORF">CDL15_Pgr003072</name>
</gene>
<evidence type="ECO:0000313" key="4">
    <source>
        <dbReference type="EMBL" id="OWM78901.1"/>
    </source>
</evidence>
<evidence type="ECO:0000256" key="2">
    <source>
        <dbReference type="SAM" id="MobiDB-lite"/>
    </source>
</evidence>
<feature type="compositionally biased region" description="Acidic residues" evidence="2">
    <location>
        <begin position="25"/>
        <end position="44"/>
    </location>
</feature>
<reference evidence="5" key="1">
    <citation type="journal article" date="2017" name="Plant J.">
        <title>The pomegranate (Punica granatum L.) genome and the genomics of punicalagin biosynthesis.</title>
        <authorList>
            <person name="Qin G."/>
            <person name="Xu C."/>
            <person name="Ming R."/>
            <person name="Tang H."/>
            <person name="Guyot R."/>
            <person name="Kramer E.M."/>
            <person name="Hu Y."/>
            <person name="Yi X."/>
            <person name="Qi Y."/>
            <person name="Xu X."/>
            <person name="Gao Z."/>
            <person name="Pan H."/>
            <person name="Jian J."/>
            <person name="Tian Y."/>
            <person name="Yue Z."/>
            <person name="Xu Y."/>
        </authorList>
    </citation>
    <scope>NUCLEOTIDE SEQUENCE [LARGE SCALE GENOMIC DNA]</scope>
    <source>
        <strain evidence="5">cv. Dabenzi</strain>
    </source>
</reference>
<name>A0A218X344_PUNGR</name>
<dbReference type="GO" id="GO:0008270">
    <property type="term" value="F:zinc ion binding"/>
    <property type="evidence" value="ECO:0007669"/>
    <property type="project" value="UniProtKB-KW"/>
</dbReference>
<protein>
    <recommendedName>
        <fullName evidence="3">CCHC-type domain-containing protein</fullName>
    </recommendedName>
</protein>